<reference evidence="7 8" key="1">
    <citation type="submission" date="2017-03" db="EMBL/GenBank/DDBJ databases">
        <title>Genomes of endolithic fungi from Antarctica.</title>
        <authorList>
            <person name="Coleine C."/>
            <person name="Masonjones S."/>
            <person name="Stajich J.E."/>
        </authorList>
    </citation>
    <scope>NUCLEOTIDE SEQUENCE [LARGE SCALE GENOMIC DNA]</scope>
    <source>
        <strain evidence="7 8">CCFEE 6315</strain>
    </source>
</reference>
<feature type="region of interest" description="Disordered" evidence="3">
    <location>
        <begin position="799"/>
        <end position="877"/>
    </location>
</feature>
<dbReference type="Gene3D" id="3.40.250.10">
    <property type="entry name" value="Rhodanese-like domain"/>
    <property type="match status" value="1"/>
</dbReference>
<gene>
    <name evidence="7" type="ORF">B0A50_01296</name>
</gene>
<feature type="compositionally biased region" description="Low complexity" evidence="3">
    <location>
        <begin position="11"/>
        <end position="22"/>
    </location>
</feature>
<protein>
    <recommendedName>
        <fullName evidence="2">protein-tyrosine-phosphatase</fullName>
        <ecNumber evidence="2">3.1.3.48</ecNumber>
    </recommendedName>
</protein>
<feature type="region of interest" description="Disordered" evidence="3">
    <location>
        <begin position="213"/>
        <end position="234"/>
    </location>
</feature>
<feature type="compositionally biased region" description="Polar residues" evidence="3">
    <location>
        <begin position="26"/>
        <end position="42"/>
    </location>
</feature>
<dbReference type="CDD" id="cd01446">
    <property type="entry name" value="DSP_MapKP"/>
    <property type="match status" value="1"/>
</dbReference>
<sequence>MAETRSRNTLPSASTSARPSAPIKTPSVTQQPMPSYFSSTPMSERLPTPLDKQPPYPQSPSPNYFGFQSSNDTNAFLNDSPHHAQGNWSPPSSAVRSTAAASPSVMPADSNSDFDKFRRQSDGKMFNLGGLGGNFKMTAPPAGKPKQGRTANKTSPTEVASKAGTAPREMPSLPSRGSSNSSLLDPSMAELSRSPKRVLSPGSVAALEPVRKGSPATFANGDQTASHARSASQQHTRFQLPLDNIAGPMGKPAKAQTISTSSPSESDPLMVTPQHVVSLMQSNPEDILLLDLRVSTQYATSHISGALNLCIPTTLLKRPSFNAQKLAETFKDDEQRSRFERWRSSSYIIVYDASSAQMKDAQICLNTIKKFQGEGYEGSLHIIQGGFLGFNKSFPGYTDAGVDRPASASQQWGGGSVGPEIAPVIGGCPIPSSDKPANPFFGNIRQNMDLIGGVGQIALKHPHQENGRKEKQYPTWLRKAADAQDQGKKVSNKFEAIERREKKRMEDALSGKVCYGASPSQAQQTNQDHDGVQIAGIEKGTKNRYNNIWPFEHSRVKLQGVPKAGCDYFNANFIKASWSNKRYISTQAPIPATINDFWNVVWQQDVRVIVMLTAEKEGAQVKAHNYWDKKQYGSLYLDFLSEKRASLEPGRIHRAQQKRPGFVQRTQTSSAHPQIPLAPLDSAHDKPDSAAAEEDQPYVIVRKFLLRDERAPFAPVREITQLQYSSWPDFGAPAHPAHLLGLVEQTDAVVRATNQSRAGKEPETESERPILVHCSAGCGRTGTFCTVDSIIDMLKRQRLSKQEESHGQGRGQTTATTTTTPMEIDSKSPPPAARSPAGQHSKHDSKLDNTTTTTNSKGSAPLSNSNPIPNDNAAADDFFNSQYQPSAHADQGIDGPWLNGEDVDLVEKTVEDFRHQRISMVQSLRQYVLCYESVMEWVAEQGEMCG</sequence>
<feature type="region of interest" description="Disordered" evidence="3">
    <location>
        <begin position="1"/>
        <end position="197"/>
    </location>
</feature>
<evidence type="ECO:0000259" key="5">
    <source>
        <dbReference type="PROSITE" id="PS50056"/>
    </source>
</evidence>
<proteinExistence type="inferred from homology"/>
<dbReference type="PANTHER" id="PTHR19134:SF561">
    <property type="entry name" value="PROTEIN TYROSINE PHOSPHATASE 36E, ISOFORM A"/>
    <property type="match status" value="1"/>
</dbReference>
<feature type="domain" description="Tyrosine specific protein phosphatases" evidence="5">
    <location>
        <begin position="740"/>
        <end position="790"/>
    </location>
</feature>
<dbReference type="OrthoDB" id="6058203at2759"/>
<feature type="compositionally biased region" description="Polar residues" evidence="3">
    <location>
        <begin position="66"/>
        <end position="77"/>
    </location>
</feature>
<name>A0A4U0U9M2_9PEZI</name>
<feature type="region of interest" description="Disordered" evidence="3">
    <location>
        <begin position="649"/>
        <end position="693"/>
    </location>
</feature>
<feature type="compositionally biased region" description="Polar residues" evidence="3">
    <location>
        <begin position="86"/>
        <end position="101"/>
    </location>
</feature>
<organism evidence="7 8">
    <name type="scientific">Salinomyces thailandicus</name>
    <dbReference type="NCBI Taxonomy" id="706561"/>
    <lineage>
        <taxon>Eukaryota</taxon>
        <taxon>Fungi</taxon>
        <taxon>Dikarya</taxon>
        <taxon>Ascomycota</taxon>
        <taxon>Pezizomycotina</taxon>
        <taxon>Dothideomycetes</taxon>
        <taxon>Dothideomycetidae</taxon>
        <taxon>Mycosphaerellales</taxon>
        <taxon>Teratosphaeriaceae</taxon>
        <taxon>Salinomyces</taxon>
    </lineage>
</organism>
<dbReference type="InterPro" id="IPR036873">
    <property type="entry name" value="Rhodanese-like_dom_sf"/>
</dbReference>
<dbReference type="SMART" id="SM00404">
    <property type="entry name" value="PTPc_motif"/>
    <property type="match status" value="1"/>
</dbReference>
<dbReference type="EC" id="3.1.3.48" evidence="2"/>
<dbReference type="Gene3D" id="3.90.190.10">
    <property type="entry name" value="Protein tyrosine phosphatase superfamily"/>
    <property type="match status" value="1"/>
</dbReference>
<dbReference type="InterPro" id="IPR000242">
    <property type="entry name" value="PTP_cat"/>
</dbReference>
<dbReference type="PROSITE" id="PS00383">
    <property type="entry name" value="TYR_PHOSPHATASE_1"/>
    <property type="match status" value="1"/>
</dbReference>
<feature type="compositionally biased region" description="Basic and acidic residues" evidence="3">
    <location>
        <begin position="113"/>
        <end position="122"/>
    </location>
</feature>
<dbReference type="AlphaFoldDB" id="A0A4U0U9M2"/>
<feature type="compositionally biased region" description="Polar residues" evidence="3">
    <location>
        <begin position="848"/>
        <end position="869"/>
    </location>
</feature>
<dbReference type="Pfam" id="PF00102">
    <property type="entry name" value="Y_phosphatase"/>
    <property type="match status" value="2"/>
</dbReference>
<feature type="compositionally biased region" description="Polar residues" evidence="3">
    <location>
        <begin position="220"/>
        <end position="234"/>
    </location>
</feature>
<evidence type="ECO:0000259" key="6">
    <source>
        <dbReference type="PROSITE" id="PS50206"/>
    </source>
</evidence>
<dbReference type="InterPro" id="IPR050348">
    <property type="entry name" value="Protein-Tyr_Phosphatase"/>
</dbReference>
<dbReference type="PROSITE" id="PS50056">
    <property type="entry name" value="TYR_PHOSPHATASE_2"/>
    <property type="match status" value="1"/>
</dbReference>
<dbReference type="CDD" id="cd18533">
    <property type="entry name" value="PTP_fungal"/>
    <property type="match status" value="1"/>
</dbReference>
<dbReference type="SMART" id="SM00450">
    <property type="entry name" value="RHOD"/>
    <property type="match status" value="1"/>
</dbReference>
<comment type="similarity">
    <text evidence="1">Belongs to the protein-tyrosine phosphatase family. Non-receptor class subfamily.</text>
</comment>
<dbReference type="InterPro" id="IPR003595">
    <property type="entry name" value="Tyr_Pase_cat"/>
</dbReference>
<feature type="domain" description="Tyrosine-protein phosphatase" evidence="4">
    <location>
        <begin position="542"/>
        <end position="937"/>
    </location>
</feature>
<dbReference type="InterPro" id="IPR016130">
    <property type="entry name" value="Tyr_Pase_AS"/>
</dbReference>
<evidence type="ECO:0000313" key="8">
    <source>
        <dbReference type="Proteomes" id="UP000308549"/>
    </source>
</evidence>
<dbReference type="PANTHER" id="PTHR19134">
    <property type="entry name" value="RECEPTOR-TYPE TYROSINE-PROTEIN PHOSPHATASE"/>
    <property type="match status" value="1"/>
</dbReference>
<dbReference type="PRINTS" id="PR00700">
    <property type="entry name" value="PRTYPHPHTASE"/>
</dbReference>
<feature type="compositionally biased region" description="Low complexity" evidence="3">
    <location>
        <begin position="171"/>
        <end position="187"/>
    </location>
</feature>
<evidence type="ECO:0000259" key="4">
    <source>
        <dbReference type="PROSITE" id="PS50055"/>
    </source>
</evidence>
<accession>A0A4U0U9M2</accession>
<dbReference type="FunFam" id="3.40.250.10:FF:000051">
    <property type="entry name" value="Protein tyrosine phosphatase (Pyp1), putative"/>
    <property type="match status" value="1"/>
</dbReference>
<dbReference type="Proteomes" id="UP000308549">
    <property type="component" value="Unassembled WGS sequence"/>
</dbReference>
<dbReference type="SUPFAM" id="SSF52821">
    <property type="entry name" value="Rhodanese/Cell cycle control phosphatase"/>
    <property type="match status" value="1"/>
</dbReference>
<evidence type="ECO:0000256" key="3">
    <source>
        <dbReference type="SAM" id="MobiDB-lite"/>
    </source>
</evidence>
<dbReference type="InterPro" id="IPR001763">
    <property type="entry name" value="Rhodanese-like_dom"/>
</dbReference>
<keyword evidence="8" id="KW-1185">Reference proteome</keyword>
<feature type="domain" description="Rhodanese" evidence="6">
    <location>
        <begin position="283"/>
        <end position="399"/>
    </location>
</feature>
<dbReference type="SUPFAM" id="SSF52799">
    <property type="entry name" value="(Phosphotyrosine protein) phosphatases II"/>
    <property type="match status" value="1"/>
</dbReference>
<evidence type="ECO:0000313" key="7">
    <source>
        <dbReference type="EMBL" id="TKA32050.1"/>
    </source>
</evidence>
<dbReference type="Pfam" id="PF00581">
    <property type="entry name" value="Rhodanese"/>
    <property type="match status" value="1"/>
</dbReference>
<evidence type="ECO:0000256" key="2">
    <source>
        <dbReference type="ARBA" id="ARBA00013064"/>
    </source>
</evidence>
<dbReference type="PROSITE" id="PS50055">
    <property type="entry name" value="TYR_PHOSPHATASE_PTP"/>
    <property type="match status" value="1"/>
</dbReference>
<dbReference type="InterPro" id="IPR029021">
    <property type="entry name" value="Prot-tyrosine_phosphatase-like"/>
</dbReference>
<evidence type="ECO:0000256" key="1">
    <source>
        <dbReference type="ARBA" id="ARBA00009649"/>
    </source>
</evidence>
<dbReference type="SMART" id="SM00194">
    <property type="entry name" value="PTPc"/>
    <property type="match status" value="1"/>
</dbReference>
<dbReference type="GO" id="GO:0004725">
    <property type="term" value="F:protein tyrosine phosphatase activity"/>
    <property type="evidence" value="ECO:0007669"/>
    <property type="project" value="UniProtKB-EC"/>
</dbReference>
<dbReference type="EMBL" id="NAJL01000006">
    <property type="protein sequence ID" value="TKA32050.1"/>
    <property type="molecule type" value="Genomic_DNA"/>
</dbReference>
<feature type="compositionally biased region" description="Polar residues" evidence="3">
    <location>
        <begin position="149"/>
        <end position="158"/>
    </location>
</feature>
<dbReference type="PROSITE" id="PS50206">
    <property type="entry name" value="RHODANESE_3"/>
    <property type="match status" value="1"/>
</dbReference>
<comment type="caution">
    <text evidence="7">The sequence shown here is derived from an EMBL/GenBank/DDBJ whole genome shotgun (WGS) entry which is preliminary data.</text>
</comment>
<dbReference type="InterPro" id="IPR000387">
    <property type="entry name" value="Tyr_Pase_dom"/>
</dbReference>